<dbReference type="AlphaFoldDB" id="A0A1T4NSI3"/>
<sequence>MQRDACFVCGQPLIYNDQTVEQTCVFCGEKEMNAITCPNGHYLCNRCHGLDALGVIRETTLKSSETVPEVLAEFLMQHPTVAMHGPEHHALVPAVLVAVTANLLGLEEKEALVKEAIKRGSRVPGGHCGYFGACGAGVGVGIAVSVLTGATPLKREEWSWANRATAMALEKMADTGGPRCCKRCTMLALAAGREAIARFLQVELPAAADWKCRYFSRNRQCLGRQCPFWGDK</sequence>
<dbReference type="RefSeq" id="WP_078665098.1">
    <property type="nucleotide sequence ID" value="NZ_FUXM01000008.1"/>
</dbReference>
<evidence type="ECO:0000313" key="2">
    <source>
        <dbReference type="EMBL" id="SJZ82154.1"/>
    </source>
</evidence>
<dbReference type="Pfam" id="PF18978">
    <property type="entry name" value="DUF5714"/>
    <property type="match status" value="1"/>
</dbReference>
<feature type="domain" description="DUF5714" evidence="1">
    <location>
        <begin position="56"/>
        <end position="229"/>
    </location>
</feature>
<accession>A0A1T4NSI3</accession>
<organism evidence="2 3">
    <name type="scientific">Carboxydocella sporoproducens DSM 16521</name>
    <dbReference type="NCBI Taxonomy" id="1121270"/>
    <lineage>
        <taxon>Bacteria</taxon>
        <taxon>Bacillati</taxon>
        <taxon>Bacillota</taxon>
        <taxon>Clostridia</taxon>
        <taxon>Eubacteriales</taxon>
        <taxon>Clostridiales Family XVI. Incertae Sedis</taxon>
        <taxon>Carboxydocella</taxon>
    </lineage>
</organism>
<protein>
    <recommendedName>
        <fullName evidence="1">DUF5714 domain-containing protein</fullName>
    </recommendedName>
</protein>
<evidence type="ECO:0000313" key="3">
    <source>
        <dbReference type="Proteomes" id="UP000189933"/>
    </source>
</evidence>
<dbReference type="EMBL" id="FUXM01000008">
    <property type="protein sequence ID" value="SJZ82154.1"/>
    <property type="molecule type" value="Genomic_DNA"/>
</dbReference>
<proteinExistence type="predicted"/>
<keyword evidence="3" id="KW-1185">Reference proteome</keyword>
<name>A0A1T4NSI3_9FIRM</name>
<gene>
    <name evidence="2" type="ORF">SAMN02745885_01004</name>
</gene>
<dbReference type="Proteomes" id="UP000189933">
    <property type="component" value="Unassembled WGS sequence"/>
</dbReference>
<evidence type="ECO:0000259" key="1">
    <source>
        <dbReference type="Pfam" id="PF18978"/>
    </source>
</evidence>
<dbReference type="OrthoDB" id="9813299at2"/>
<dbReference type="InterPro" id="IPR043768">
    <property type="entry name" value="DUF5714"/>
</dbReference>
<reference evidence="3" key="1">
    <citation type="submission" date="2017-02" db="EMBL/GenBank/DDBJ databases">
        <authorList>
            <person name="Varghese N."/>
            <person name="Submissions S."/>
        </authorList>
    </citation>
    <scope>NUCLEOTIDE SEQUENCE [LARGE SCALE GENOMIC DNA]</scope>
    <source>
        <strain evidence="3">DSM 16521</strain>
    </source>
</reference>